<accession>A0ABV1VZX4</accession>
<dbReference type="Pfam" id="PF13592">
    <property type="entry name" value="HTH_33"/>
    <property type="match status" value="1"/>
</dbReference>
<evidence type="ECO:0000313" key="3">
    <source>
        <dbReference type="Proteomes" id="UP001458415"/>
    </source>
</evidence>
<proteinExistence type="predicted"/>
<organism evidence="2 3">
    <name type="scientific">Streptomyces carpinensis</name>
    <dbReference type="NCBI Taxonomy" id="66369"/>
    <lineage>
        <taxon>Bacteria</taxon>
        <taxon>Bacillati</taxon>
        <taxon>Actinomycetota</taxon>
        <taxon>Actinomycetes</taxon>
        <taxon>Kitasatosporales</taxon>
        <taxon>Streptomycetaceae</taxon>
        <taxon>Streptomyces</taxon>
    </lineage>
</organism>
<name>A0ABV1VZX4_9ACTN</name>
<dbReference type="Proteomes" id="UP001458415">
    <property type="component" value="Unassembled WGS sequence"/>
</dbReference>
<reference evidence="2 3" key="1">
    <citation type="submission" date="2024-06" db="EMBL/GenBank/DDBJ databases">
        <title>The Natural Products Discovery Center: Release of the First 8490 Sequenced Strains for Exploring Actinobacteria Biosynthetic Diversity.</title>
        <authorList>
            <person name="Kalkreuter E."/>
            <person name="Kautsar S.A."/>
            <person name="Yang D."/>
            <person name="Bader C.D."/>
            <person name="Teijaro C.N."/>
            <person name="Fluegel L."/>
            <person name="Davis C.M."/>
            <person name="Simpson J.R."/>
            <person name="Lauterbach L."/>
            <person name="Steele A.D."/>
            <person name="Gui C."/>
            <person name="Meng S."/>
            <person name="Li G."/>
            <person name="Viehrig K."/>
            <person name="Ye F."/>
            <person name="Su P."/>
            <person name="Kiefer A.F."/>
            <person name="Nichols A."/>
            <person name="Cepeda A.J."/>
            <person name="Yan W."/>
            <person name="Fan B."/>
            <person name="Jiang Y."/>
            <person name="Adhikari A."/>
            <person name="Zheng C.-J."/>
            <person name="Schuster L."/>
            <person name="Cowan T.M."/>
            <person name="Smanski M.J."/>
            <person name="Chevrette M.G."/>
            <person name="De Carvalho L.P.S."/>
            <person name="Shen B."/>
        </authorList>
    </citation>
    <scope>NUCLEOTIDE SEQUENCE [LARGE SCALE GENOMIC DNA]</scope>
    <source>
        <strain evidence="2 3">NPDC000634</strain>
    </source>
</reference>
<sequence>MGGVTSRTPWKAGTWWLLKRNGWSWQRPARRAIERDDEVVELWTKEVWPAAGLEHCAGTRGLDRLSGRGRTVDDGVCRTWGRIGLDYDWPCGFASLRDRHREPRT</sequence>
<comment type="caution">
    <text evidence="2">The sequence shown here is derived from an EMBL/GenBank/DDBJ whole genome shotgun (WGS) entry which is preliminary data.</text>
</comment>
<dbReference type="InterPro" id="IPR025959">
    <property type="entry name" value="Winged_HTH_dom"/>
</dbReference>
<gene>
    <name evidence="2" type="ORF">ABT317_10805</name>
</gene>
<protein>
    <submittedName>
        <fullName evidence="2">Winged helix-turn-helix domain-containing protein</fullName>
    </submittedName>
</protein>
<evidence type="ECO:0000313" key="2">
    <source>
        <dbReference type="EMBL" id="MER6977487.1"/>
    </source>
</evidence>
<dbReference type="EMBL" id="JBEPCU010000130">
    <property type="protein sequence ID" value="MER6977487.1"/>
    <property type="molecule type" value="Genomic_DNA"/>
</dbReference>
<feature type="domain" description="Winged helix-turn helix" evidence="1">
    <location>
        <begin position="12"/>
        <end position="46"/>
    </location>
</feature>
<keyword evidence="3" id="KW-1185">Reference proteome</keyword>
<evidence type="ECO:0000259" key="1">
    <source>
        <dbReference type="Pfam" id="PF13592"/>
    </source>
</evidence>